<gene>
    <name evidence="1" type="ORF">Mal64_14090</name>
</gene>
<protein>
    <submittedName>
        <fullName evidence="1">Uncharacterized protein</fullName>
    </submittedName>
</protein>
<dbReference type="EMBL" id="SJPQ01000001">
    <property type="protein sequence ID" value="TWT91010.1"/>
    <property type="molecule type" value="Genomic_DNA"/>
</dbReference>
<comment type="caution">
    <text evidence="1">The sequence shown here is derived from an EMBL/GenBank/DDBJ whole genome shotgun (WGS) entry which is preliminary data.</text>
</comment>
<dbReference type="RefSeq" id="WP_197525527.1">
    <property type="nucleotide sequence ID" value="NZ_SJPQ01000001.1"/>
</dbReference>
<name>A0A5C5ZUV1_9BACT</name>
<evidence type="ECO:0000313" key="2">
    <source>
        <dbReference type="Proteomes" id="UP000315440"/>
    </source>
</evidence>
<dbReference type="AlphaFoldDB" id="A0A5C5ZUV1"/>
<evidence type="ECO:0000313" key="1">
    <source>
        <dbReference type="EMBL" id="TWT91010.1"/>
    </source>
</evidence>
<proteinExistence type="predicted"/>
<accession>A0A5C5ZUV1</accession>
<sequence length="50" mass="5817">MPESHYVPFERDDYARAHQWAREQVARKFPGSVEVLMNLESLIKQKLSAG</sequence>
<keyword evidence="2" id="KW-1185">Reference proteome</keyword>
<dbReference type="Proteomes" id="UP000315440">
    <property type="component" value="Unassembled WGS sequence"/>
</dbReference>
<reference evidence="1 2" key="1">
    <citation type="submission" date="2019-02" db="EMBL/GenBank/DDBJ databases">
        <title>Deep-cultivation of Planctomycetes and their phenomic and genomic characterization uncovers novel biology.</title>
        <authorList>
            <person name="Wiegand S."/>
            <person name="Jogler M."/>
            <person name="Boedeker C."/>
            <person name="Pinto D."/>
            <person name="Vollmers J."/>
            <person name="Rivas-Marin E."/>
            <person name="Kohn T."/>
            <person name="Peeters S.H."/>
            <person name="Heuer A."/>
            <person name="Rast P."/>
            <person name="Oberbeckmann S."/>
            <person name="Bunk B."/>
            <person name="Jeske O."/>
            <person name="Meyerdierks A."/>
            <person name="Storesund J.E."/>
            <person name="Kallscheuer N."/>
            <person name="Luecker S."/>
            <person name="Lage O.M."/>
            <person name="Pohl T."/>
            <person name="Merkel B.J."/>
            <person name="Hornburger P."/>
            <person name="Mueller R.-W."/>
            <person name="Bruemmer F."/>
            <person name="Labrenz M."/>
            <person name="Spormann A.M."/>
            <person name="Op Den Camp H."/>
            <person name="Overmann J."/>
            <person name="Amann R."/>
            <person name="Jetten M.S.M."/>
            <person name="Mascher T."/>
            <person name="Medema M.H."/>
            <person name="Devos D.P."/>
            <person name="Kaster A.-K."/>
            <person name="Ovreas L."/>
            <person name="Rohde M."/>
            <person name="Galperin M.Y."/>
            <person name="Jogler C."/>
        </authorList>
    </citation>
    <scope>NUCLEOTIDE SEQUENCE [LARGE SCALE GENOMIC DNA]</scope>
    <source>
        <strain evidence="1 2">Mal64</strain>
    </source>
</reference>
<organism evidence="1 2">
    <name type="scientific">Pseudobythopirellula maris</name>
    <dbReference type="NCBI Taxonomy" id="2527991"/>
    <lineage>
        <taxon>Bacteria</taxon>
        <taxon>Pseudomonadati</taxon>
        <taxon>Planctomycetota</taxon>
        <taxon>Planctomycetia</taxon>
        <taxon>Pirellulales</taxon>
        <taxon>Lacipirellulaceae</taxon>
        <taxon>Pseudobythopirellula</taxon>
    </lineage>
</organism>